<evidence type="ECO:0000259" key="7">
    <source>
        <dbReference type="PROSITE" id="PS50011"/>
    </source>
</evidence>
<sequence>MTNNNGIHQSLTGLVREYYSQNKISDLICGNIKEGMNPKSLDTFVTIAYRCIKRDLEDRPLMADVLSKLESALEYQQGARSQSIITKQPHSHPSTADSDTWFKRIWAKFGLDSSGSTQNQEQSSSHDEGNTTQEKSGESRGHKLFKRNKEKSDEMQSNSVANSVNPSNSGYQTKEATSKGKQDVVVQPIIVPALQVDELKEITYDFCSVSFIEEGMYGRVYYGVLKSGQVAAIKKFDYSTKQPDHDFLAQISMVSRLKHENVVELLGYCVDSDWTVLAYEFASIGSLYDILHGRKDYIGARPGPALSWSQRVKIAVGAAKGLEYLHEKTQPPIIHADMKSSNVLLFEDYVAKIRDIDLTRKTPDMAACLHSVSSHDTLIWLSCT</sequence>
<dbReference type="AlphaFoldDB" id="A0AAU9MHV8"/>
<dbReference type="InterPro" id="IPR008271">
    <property type="entry name" value="Ser/Thr_kinase_AS"/>
</dbReference>
<evidence type="ECO:0000313" key="9">
    <source>
        <dbReference type="Proteomes" id="UP001157418"/>
    </source>
</evidence>
<dbReference type="Gene3D" id="3.30.200.20">
    <property type="entry name" value="Phosphorylase Kinase, domain 1"/>
    <property type="match status" value="1"/>
</dbReference>
<dbReference type="GO" id="GO:0005524">
    <property type="term" value="F:ATP binding"/>
    <property type="evidence" value="ECO:0007669"/>
    <property type="project" value="UniProtKB-KW"/>
</dbReference>
<dbReference type="PROSITE" id="PS50011">
    <property type="entry name" value="PROTEIN_KINASE_DOM"/>
    <property type="match status" value="1"/>
</dbReference>
<organism evidence="8 9">
    <name type="scientific">Lactuca virosa</name>
    <dbReference type="NCBI Taxonomy" id="75947"/>
    <lineage>
        <taxon>Eukaryota</taxon>
        <taxon>Viridiplantae</taxon>
        <taxon>Streptophyta</taxon>
        <taxon>Embryophyta</taxon>
        <taxon>Tracheophyta</taxon>
        <taxon>Spermatophyta</taxon>
        <taxon>Magnoliopsida</taxon>
        <taxon>eudicotyledons</taxon>
        <taxon>Gunneridae</taxon>
        <taxon>Pentapetalae</taxon>
        <taxon>asterids</taxon>
        <taxon>campanulids</taxon>
        <taxon>Asterales</taxon>
        <taxon>Asteraceae</taxon>
        <taxon>Cichorioideae</taxon>
        <taxon>Cichorieae</taxon>
        <taxon>Lactucinae</taxon>
        <taxon>Lactuca</taxon>
    </lineage>
</organism>
<reference evidence="8 9" key="1">
    <citation type="submission" date="2022-01" db="EMBL/GenBank/DDBJ databases">
        <authorList>
            <person name="Xiong W."/>
            <person name="Schranz E."/>
        </authorList>
    </citation>
    <scope>NUCLEOTIDE SEQUENCE [LARGE SCALE GENOMIC DNA]</scope>
</reference>
<evidence type="ECO:0000256" key="4">
    <source>
        <dbReference type="ARBA" id="ARBA00022777"/>
    </source>
</evidence>
<proteinExistence type="predicted"/>
<keyword evidence="2" id="KW-0808">Transferase</keyword>
<dbReference type="InterPro" id="IPR011009">
    <property type="entry name" value="Kinase-like_dom_sf"/>
</dbReference>
<feature type="region of interest" description="Disordered" evidence="6">
    <location>
        <begin position="112"/>
        <end position="178"/>
    </location>
</feature>
<dbReference type="Proteomes" id="UP001157418">
    <property type="component" value="Unassembled WGS sequence"/>
</dbReference>
<dbReference type="SUPFAM" id="SSF56112">
    <property type="entry name" value="Protein kinase-like (PK-like)"/>
    <property type="match status" value="1"/>
</dbReference>
<feature type="compositionally biased region" description="Polar residues" evidence="6">
    <location>
        <begin position="113"/>
        <end position="123"/>
    </location>
</feature>
<comment type="caution">
    <text evidence="8">The sequence shown here is derived from an EMBL/GenBank/DDBJ whole genome shotgun (WGS) entry which is preliminary data.</text>
</comment>
<evidence type="ECO:0000256" key="6">
    <source>
        <dbReference type="SAM" id="MobiDB-lite"/>
    </source>
</evidence>
<feature type="compositionally biased region" description="Basic and acidic residues" evidence="6">
    <location>
        <begin position="124"/>
        <end position="141"/>
    </location>
</feature>
<gene>
    <name evidence="8" type="ORF">LVIROSA_LOCUS14496</name>
</gene>
<dbReference type="PROSITE" id="PS00108">
    <property type="entry name" value="PROTEIN_KINASE_ST"/>
    <property type="match status" value="1"/>
</dbReference>
<dbReference type="Pfam" id="PF07714">
    <property type="entry name" value="PK_Tyr_Ser-Thr"/>
    <property type="match status" value="1"/>
</dbReference>
<dbReference type="PANTHER" id="PTHR47983:SF3">
    <property type="entry name" value="OS05G0135800 PROTEIN"/>
    <property type="match status" value="1"/>
</dbReference>
<dbReference type="InterPro" id="IPR001245">
    <property type="entry name" value="Ser-Thr/Tyr_kinase_cat_dom"/>
</dbReference>
<evidence type="ECO:0000256" key="5">
    <source>
        <dbReference type="ARBA" id="ARBA00022840"/>
    </source>
</evidence>
<dbReference type="EMBL" id="CAKMRJ010002223">
    <property type="protein sequence ID" value="CAH1427493.1"/>
    <property type="molecule type" value="Genomic_DNA"/>
</dbReference>
<protein>
    <recommendedName>
        <fullName evidence="7">Protein kinase domain-containing protein</fullName>
    </recommendedName>
</protein>
<evidence type="ECO:0000256" key="3">
    <source>
        <dbReference type="ARBA" id="ARBA00022741"/>
    </source>
</evidence>
<keyword evidence="3" id="KW-0547">Nucleotide-binding</keyword>
<evidence type="ECO:0000313" key="8">
    <source>
        <dbReference type="EMBL" id="CAH1427493.1"/>
    </source>
</evidence>
<keyword evidence="9" id="KW-1185">Reference proteome</keyword>
<keyword evidence="1" id="KW-0597">Phosphoprotein</keyword>
<dbReference type="InterPro" id="IPR000719">
    <property type="entry name" value="Prot_kinase_dom"/>
</dbReference>
<name>A0AAU9MHV8_9ASTR</name>
<dbReference type="Gene3D" id="1.10.510.10">
    <property type="entry name" value="Transferase(Phosphotransferase) domain 1"/>
    <property type="match status" value="2"/>
</dbReference>
<feature type="domain" description="Protein kinase" evidence="7">
    <location>
        <begin position="206"/>
        <end position="384"/>
    </location>
</feature>
<evidence type="ECO:0000256" key="2">
    <source>
        <dbReference type="ARBA" id="ARBA00022679"/>
    </source>
</evidence>
<dbReference type="PANTHER" id="PTHR47983">
    <property type="entry name" value="PTO-INTERACTING PROTEIN 1-LIKE"/>
    <property type="match status" value="1"/>
</dbReference>
<keyword evidence="4" id="KW-0418">Kinase</keyword>
<dbReference type="InterPro" id="IPR052101">
    <property type="entry name" value="Plant_StressResp_Kinase"/>
</dbReference>
<accession>A0AAU9MHV8</accession>
<feature type="compositionally biased region" description="Low complexity" evidence="6">
    <location>
        <begin position="157"/>
        <end position="169"/>
    </location>
</feature>
<dbReference type="GO" id="GO:0004672">
    <property type="term" value="F:protein kinase activity"/>
    <property type="evidence" value="ECO:0007669"/>
    <property type="project" value="InterPro"/>
</dbReference>
<keyword evidence="5" id="KW-0067">ATP-binding</keyword>
<dbReference type="SMART" id="SM00220">
    <property type="entry name" value="S_TKc"/>
    <property type="match status" value="1"/>
</dbReference>
<evidence type="ECO:0000256" key="1">
    <source>
        <dbReference type="ARBA" id="ARBA00022553"/>
    </source>
</evidence>